<reference evidence="2" key="1">
    <citation type="submission" date="2014-09" db="EMBL/GenBank/DDBJ databases">
        <authorList>
            <person name="Magalhaes I.L.F."/>
            <person name="Oliveira U."/>
            <person name="Santos F.R."/>
            <person name="Vidigal T.H.D.A."/>
            <person name="Brescovit A.D."/>
            <person name="Santos A.J."/>
        </authorList>
    </citation>
    <scope>NUCLEOTIDE SEQUENCE</scope>
    <source>
        <tissue evidence="2">Shoot tissue taken approximately 20 cm above the soil surface</tissue>
    </source>
</reference>
<organism evidence="2">
    <name type="scientific">Arundo donax</name>
    <name type="common">Giant reed</name>
    <name type="synonym">Donax arundinaceus</name>
    <dbReference type="NCBI Taxonomy" id="35708"/>
    <lineage>
        <taxon>Eukaryota</taxon>
        <taxon>Viridiplantae</taxon>
        <taxon>Streptophyta</taxon>
        <taxon>Embryophyta</taxon>
        <taxon>Tracheophyta</taxon>
        <taxon>Spermatophyta</taxon>
        <taxon>Magnoliopsida</taxon>
        <taxon>Liliopsida</taxon>
        <taxon>Poales</taxon>
        <taxon>Poaceae</taxon>
        <taxon>PACMAD clade</taxon>
        <taxon>Arundinoideae</taxon>
        <taxon>Arundineae</taxon>
        <taxon>Arundo</taxon>
    </lineage>
</organism>
<accession>A0A0A9F1H3</accession>
<name>A0A0A9F1H3_ARUDO</name>
<evidence type="ECO:0000256" key="1">
    <source>
        <dbReference type="SAM" id="SignalP"/>
    </source>
</evidence>
<sequence>MLPLPLACIAAICAAWCLTVLASAWHVVQQKVLEMMHGIELLGGACCWIDLRETLEMQWNGCDVMNGRT</sequence>
<proteinExistence type="predicted"/>
<feature type="signal peptide" evidence="1">
    <location>
        <begin position="1"/>
        <end position="24"/>
    </location>
</feature>
<keyword evidence="1" id="KW-0732">Signal</keyword>
<dbReference type="EMBL" id="GBRH01191734">
    <property type="protein sequence ID" value="JAE06162.1"/>
    <property type="molecule type" value="Transcribed_RNA"/>
</dbReference>
<dbReference type="AlphaFoldDB" id="A0A0A9F1H3"/>
<reference evidence="2" key="2">
    <citation type="journal article" date="2015" name="Data Brief">
        <title>Shoot transcriptome of the giant reed, Arundo donax.</title>
        <authorList>
            <person name="Barrero R.A."/>
            <person name="Guerrero F.D."/>
            <person name="Moolhuijzen P."/>
            <person name="Goolsby J.A."/>
            <person name="Tidwell J."/>
            <person name="Bellgard S.E."/>
            <person name="Bellgard M.I."/>
        </authorList>
    </citation>
    <scope>NUCLEOTIDE SEQUENCE</scope>
    <source>
        <tissue evidence="2">Shoot tissue taken approximately 20 cm above the soil surface</tissue>
    </source>
</reference>
<protein>
    <submittedName>
        <fullName evidence="2">Uncharacterized protein</fullName>
    </submittedName>
</protein>
<evidence type="ECO:0000313" key="2">
    <source>
        <dbReference type="EMBL" id="JAE06162.1"/>
    </source>
</evidence>
<feature type="chain" id="PRO_5002047168" evidence="1">
    <location>
        <begin position="25"/>
        <end position="69"/>
    </location>
</feature>